<gene>
    <name evidence="1" type="ORF">E2C01_063200</name>
</gene>
<comment type="caution">
    <text evidence="1">The sequence shown here is derived from an EMBL/GenBank/DDBJ whole genome shotgun (WGS) entry which is preliminary data.</text>
</comment>
<dbReference type="AlphaFoldDB" id="A0A5B7HIB4"/>
<evidence type="ECO:0000313" key="1">
    <source>
        <dbReference type="EMBL" id="MPC68987.1"/>
    </source>
</evidence>
<dbReference type="EMBL" id="VSRR010028716">
    <property type="protein sequence ID" value="MPC68987.1"/>
    <property type="molecule type" value="Genomic_DNA"/>
</dbReference>
<keyword evidence="2" id="KW-1185">Reference proteome</keyword>
<evidence type="ECO:0000313" key="2">
    <source>
        <dbReference type="Proteomes" id="UP000324222"/>
    </source>
</evidence>
<accession>A0A5B7HIB4</accession>
<proteinExistence type="predicted"/>
<dbReference type="OrthoDB" id="6136301at2759"/>
<dbReference type="Proteomes" id="UP000324222">
    <property type="component" value="Unassembled WGS sequence"/>
</dbReference>
<name>A0A5B7HIB4_PORTR</name>
<protein>
    <submittedName>
        <fullName evidence="1">Uncharacterized protein</fullName>
    </submittedName>
</protein>
<organism evidence="1 2">
    <name type="scientific">Portunus trituberculatus</name>
    <name type="common">Swimming crab</name>
    <name type="synonym">Neptunus trituberculatus</name>
    <dbReference type="NCBI Taxonomy" id="210409"/>
    <lineage>
        <taxon>Eukaryota</taxon>
        <taxon>Metazoa</taxon>
        <taxon>Ecdysozoa</taxon>
        <taxon>Arthropoda</taxon>
        <taxon>Crustacea</taxon>
        <taxon>Multicrustacea</taxon>
        <taxon>Malacostraca</taxon>
        <taxon>Eumalacostraca</taxon>
        <taxon>Eucarida</taxon>
        <taxon>Decapoda</taxon>
        <taxon>Pleocyemata</taxon>
        <taxon>Brachyura</taxon>
        <taxon>Eubrachyura</taxon>
        <taxon>Portunoidea</taxon>
        <taxon>Portunidae</taxon>
        <taxon>Portuninae</taxon>
        <taxon>Portunus</taxon>
    </lineage>
</organism>
<sequence>MVFEGLGGDVARGDGSGGVDAIWYYRQVDIIYYGHKSLAETILGGAPVDQVMLEAARDQRCEAHCSVPIPATRTPVCRAPVCSAAPRQCSSDSS</sequence>
<reference evidence="1 2" key="1">
    <citation type="submission" date="2019-05" db="EMBL/GenBank/DDBJ databases">
        <title>Another draft genome of Portunus trituberculatus and its Hox gene families provides insights of decapod evolution.</title>
        <authorList>
            <person name="Jeong J.-H."/>
            <person name="Song I."/>
            <person name="Kim S."/>
            <person name="Choi T."/>
            <person name="Kim D."/>
            <person name="Ryu S."/>
            <person name="Kim W."/>
        </authorList>
    </citation>
    <scope>NUCLEOTIDE SEQUENCE [LARGE SCALE GENOMIC DNA]</scope>
    <source>
        <tissue evidence="1">Muscle</tissue>
    </source>
</reference>